<feature type="compositionally biased region" description="Polar residues" evidence="1">
    <location>
        <begin position="243"/>
        <end position="267"/>
    </location>
</feature>
<dbReference type="Proteomes" id="UP001628179">
    <property type="component" value="Unassembled WGS sequence"/>
</dbReference>
<keyword evidence="2" id="KW-0812">Transmembrane</keyword>
<evidence type="ECO:0000313" key="3">
    <source>
        <dbReference type="EMBL" id="GAB1318534.1"/>
    </source>
</evidence>
<keyword evidence="2" id="KW-1133">Transmembrane helix</keyword>
<feature type="transmembrane region" description="Helical" evidence="2">
    <location>
        <begin position="84"/>
        <end position="108"/>
    </location>
</feature>
<feature type="compositionally biased region" description="Polar residues" evidence="1">
    <location>
        <begin position="120"/>
        <end position="136"/>
    </location>
</feature>
<evidence type="ECO:0000256" key="2">
    <source>
        <dbReference type="SAM" id="Phobius"/>
    </source>
</evidence>
<sequence length="376" mass="38913">MDKQIHLQGAASPALSHADPYSNLPESYDHWDLPEVYTTAEAFSSGQPAIAAEQGSSRCDETDSNCRIKPEVRAHRVSWARRNWIWLAVLAIALVAGGLGGGIAGIMIGRRAQEGHSEPSGASNTGSLSAPKSVYTSSSSRSSSKVTDWPGSSASTAGGLDTPDLTSALASSAIPTSSIGAGTETDRRTTPTSSATNPRRTTLRSSLSGAATTTDSSSSPPAASRSPSPSSQPSATSPGTPPNTAATSGPSPPTQSSARTQGTTNGPSDPIYIGRARLGGPDDPDDLEIGFLPSDLCAYTVITESGGWACDVPFTLTDGVVYRWHGCGAETWVTWAEGEDGERRMLGPCRFVPTEEVLCGELNVRGNWLCGGAGEV</sequence>
<organism evidence="3 4">
    <name type="scientific">Madurella fahalii</name>
    <dbReference type="NCBI Taxonomy" id="1157608"/>
    <lineage>
        <taxon>Eukaryota</taxon>
        <taxon>Fungi</taxon>
        <taxon>Dikarya</taxon>
        <taxon>Ascomycota</taxon>
        <taxon>Pezizomycotina</taxon>
        <taxon>Sordariomycetes</taxon>
        <taxon>Sordariomycetidae</taxon>
        <taxon>Sordariales</taxon>
        <taxon>Sordariales incertae sedis</taxon>
        <taxon>Madurella</taxon>
    </lineage>
</organism>
<feature type="compositionally biased region" description="Low complexity" evidence="1">
    <location>
        <begin position="205"/>
        <end position="238"/>
    </location>
</feature>
<comment type="caution">
    <text evidence="3">The sequence shown here is derived from an EMBL/GenBank/DDBJ whole genome shotgun (WGS) entry which is preliminary data.</text>
</comment>
<evidence type="ECO:0000313" key="4">
    <source>
        <dbReference type="Proteomes" id="UP001628179"/>
    </source>
</evidence>
<keyword evidence="4" id="KW-1185">Reference proteome</keyword>
<feature type="region of interest" description="Disordered" evidence="1">
    <location>
        <begin position="114"/>
        <end position="286"/>
    </location>
</feature>
<feature type="compositionally biased region" description="Polar residues" evidence="1">
    <location>
        <begin position="164"/>
        <end position="180"/>
    </location>
</feature>
<proteinExistence type="predicted"/>
<dbReference type="GeneID" id="98179486"/>
<gene>
    <name evidence="3" type="ORF">MFIFM68171_08744</name>
</gene>
<dbReference type="EMBL" id="BAAFSV010000005">
    <property type="protein sequence ID" value="GAB1318534.1"/>
    <property type="molecule type" value="Genomic_DNA"/>
</dbReference>
<accession>A0ABQ0GLB1</accession>
<protein>
    <submittedName>
        <fullName evidence="3">Uncharacterized protein</fullName>
    </submittedName>
</protein>
<name>A0ABQ0GLB1_9PEZI</name>
<evidence type="ECO:0000256" key="1">
    <source>
        <dbReference type="SAM" id="MobiDB-lite"/>
    </source>
</evidence>
<feature type="compositionally biased region" description="Polar residues" evidence="1">
    <location>
        <begin position="190"/>
        <end position="204"/>
    </location>
</feature>
<reference evidence="3 4" key="1">
    <citation type="submission" date="2024-09" db="EMBL/GenBank/DDBJ databases">
        <title>Itraconazole resistance in Madurella fahalii resulting from another homologue of gene encoding cytochrome P450 14-alpha sterol demethylase (CYP51).</title>
        <authorList>
            <person name="Yoshioka I."/>
            <person name="Fahal A.H."/>
            <person name="Kaneko S."/>
            <person name="Yaguchi T."/>
        </authorList>
    </citation>
    <scope>NUCLEOTIDE SEQUENCE [LARGE SCALE GENOMIC DNA]</scope>
    <source>
        <strain evidence="3 4">IFM 68171</strain>
    </source>
</reference>
<dbReference type="RefSeq" id="XP_070920264.1">
    <property type="nucleotide sequence ID" value="XM_071064163.1"/>
</dbReference>
<keyword evidence="2" id="KW-0472">Membrane</keyword>